<gene>
    <name evidence="2" type="ORF">GCM10009754_76390</name>
</gene>
<accession>A0ABN2SK11</accession>
<dbReference type="InterPro" id="IPR051540">
    <property type="entry name" value="S-2-haloacid_dehalogenase"/>
</dbReference>
<dbReference type="Gene3D" id="3.40.50.1000">
    <property type="entry name" value="HAD superfamily/HAD-like"/>
    <property type="match status" value="1"/>
</dbReference>
<organism evidence="2 3">
    <name type="scientific">Amycolatopsis minnesotensis</name>
    <dbReference type="NCBI Taxonomy" id="337894"/>
    <lineage>
        <taxon>Bacteria</taxon>
        <taxon>Bacillati</taxon>
        <taxon>Actinomycetota</taxon>
        <taxon>Actinomycetes</taxon>
        <taxon>Pseudonocardiales</taxon>
        <taxon>Pseudonocardiaceae</taxon>
        <taxon>Amycolatopsis</taxon>
    </lineage>
</organism>
<proteinExistence type="predicted"/>
<dbReference type="InterPro" id="IPR036412">
    <property type="entry name" value="HAD-like_sf"/>
</dbReference>
<dbReference type="Gene3D" id="1.10.150.240">
    <property type="entry name" value="Putative phosphatase, domain 2"/>
    <property type="match status" value="1"/>
</dbReference>
<dbReference type="InterPro" id="IPR023198">
    <property type="entry name" value="PGP-like_dom2"/>
</dbReference>
<keyword evidence="1" id="KW-0378">Hydrolase</keyword>
<evidence type="ECO:0008006" key="4">
    <source>
        <dbReference type="Google" id="ProtNLM"/>
    </source>
</evidence>
<dbReference type="PANTHER" id="PTHR43316:SF3">
    <property type="entry name" value="HALOACID DEHALOGENASE, TYPE II (AFU_ORTHOLOGUE AFUA_2G07750)-RELATED"/>
    <property type="match status" value="1"/>
</dbReference>
<dbReference type="InterPro" id="IPR023214">
    <property type="entry name" value="HAD_sf"/>
</dbReference>
<evidence type="ECO:0000313" key="2">
    <source>
        <dbReference type="EMBL" id="GAA1987036.1"/>
    </source>
</evidence>
<evidence type="ECO:0000256" key="1">
    <source>
        <dbReference type="ARBA" id="ARBA00022801"/>
    </source>
</evidence>
<name>A0ABN2SK11_9PSEU</name>
<dbReference type="Pfam" id="PF00702">
    <property type="entry name" value="Hydrolase"/>
    <property type="match status" value="1"/>
</dbReference>
<sequence>MRRPGAVLFDVLETLVRLEPLRQRFVEAGRPGHELELFFARTLRDGMAFTLAGEAPPFRAVAAAELALTTGLGPDRVDHILDGFTGLPLQPDAEPAFDLLAGAGIPCYAFTHGSASVLSSALDAAGIGHKLAGILSAERIASFKPPSKVYHWACREIGVAPEATALVAVHSWDTHGALRAGLLAGLATRLEGGLSAAVDRPHVVGERIDEVVAGFLAEAG</sequence>
<comment type="caution">
    <text evidence="2">The sequence shown here is derived from an EMBL/GenBank/DDBJ whole genome shotgun (WGS) entry which is preliminary data.</text>
</comment>
<dbReference type="Proteomes" id="UP001501116">
    <property type="component" value="Unassembled WGS sequence"/>
</dbReference>
<dbReference type="PANTHER" id="PTHR43316">
    <property type="entry name" value="HYDROLASE, HALOACID DELAHOGENASE-RELATED"/>
    <property type="match status" value="1"/>
</dbReference>
<reference evidence="2 3" key="1">
    <citation type="journal article" date="2019" name="Int. J. Syst. Evol. Microbiol.">
        <title>The Global Catalogue of Microorganisms (GCM) 10K type strain sequencing project: providing services to taxonomists for standard genome sequencing and annotation.</title>
        <authorList>
            <consortium name="The Broad Institute Genomics Platform"/>
            <consortium name="The Broad Institute Genome Sequencing Center for Infectious Disease"/>
            <person name="Wu L."/>
            <person name="Ma J."/>
        </authorList>
    </citation>
    <scope>NUCLEOTIDE SEQUENCE [LARGE SCALE GENOMIC DNA]</scope>
    <source>
        <strain evidence="2 3">JCM 14545</strain>
    </source>
</reference>
<evidence type="ECO:0000313" key="3">
    <source>
        <dbReference type="Proteomes" id="UP001501116"/>
    </source>
</evidence>
<protein>
    <recommendedName>
        <fullName evidence="4">2-haloacid dehalogenase</fullName>
    </recommendedName>
</protein>
<dbReference type="SUPFAM" id="SSF56784">
    <property type="entry name" value="HAD-like"/>
    <property type="match status" value="1"/>
</dbReference>
<keyword evidence="3" id="KW-1185">Reference proteome</keyword>
<dbReference type="EMBL" id="BAAANN010000045">
    <property type="protein sequence ID" value="GAA1987036.1"/>
    <property type="molecule type" value="Genomic_DNA"/>
</dbReference>